<comment type="subcellular location">
    <subcellularLocation>
        <location evidence="1">Cell membrane</location>
        <topology evidence="1">Multi-pass membrane protein</topology>
    </subcellularLocation>
</comment>
<evidence type="ECO:0000256" key="3">
    <source>
        <dbReference type="ARBA" id="ARBA00022692"/>
    </source>
</evidence>
<gene>
    <name evidence="7" type="ORF">HH304_17280</name>
</gene>
<evidence type="ECO:0000256" key="5">
    <source>
        <dbReference type="ARBA" id="ARBA00023136"/>
    </source>
</evidence>
<comment type="caution">
    <text evidence="7">The sequence shown here is derived from an EMBL/GenBank/DDBJ whole genome shotgun (WGS) entry which is preliminary data.</text>
</comment>
<evidence type="ECO:0000313" key="7">
    <source>
        <dbReference type="EMBL" id="NMM50164.1"/>
    </source>
</evidence>
<feature type="transmembrane region" description="Helical" evidence="6">
    <location>
        <begin position="23"/>
        <end position="42"/>
    </location>
</feature>
<dbReference type="AlphaFoldDB" id="A0A848J6T7"/>
<dbReference type="RefSeq" id="WP_169684487.1">
    <property type="nucleotide sequence ID" value="NZ_JABBNU010000011.1"/>
</dbReference>
<accession>A0A848J6T7</accession>
<dbReference type="Proteomes" id="UP000559010">
    <property type="component" value="Unassembled WGS sequence"/>
</dbReference>
<evidence type="ECO:0000256" key="6">
    <source>
        <dbReference type="SAM" id="Phobius"/>
    </source>
</evidence>
<evidence type="ECO:0000313" key="8">
    <source>
        <dbReference type="Proteomes" id="UP000559010"/>
    </source>
</evidence>
<protein>
    <submittedName>
        <fullName evidence="7">Cytochrome C oxidase subunit IV family protein</fullName>
    </submittedName>
</protein>
<organism evidence="7 8">
    <name type="scientific">Marinigracilibium pacificum</name>
    <dbReference type="NCBI Taxonomy" id="2729599"/>
    <lineage>
        <taxon>Bacteria</taxon>
        <taxon>Pseudomonadati</taxon>
        <taxon>Bacteroidota</taxon>
        <taxon>Cytophagia</taxon>
        <taxon>Cytophagales</taxon>
        <taxon>Flammeovirgaceae</taxon>
        <taxon>Marinigracilibium</taxon>
    </lineage>
</organism>
<sequence>MANIQTEHSTTIQPRSKETVNKILKVTLILAVITLIEVGASYVLGRSWVLYSFFIGLTLVKAFYIVSEFMHLKYEVKSLIWAIMLPLLFVIWLLVALRTESAEIFNVKFSDETKTEVPVETQE</sequence>
<keyword evidence="8" id="KW-1185">Reference proteome</keyword>
<dbReference type="Pfam" id="PF03626">
    <property type="entry name" value="COX4_pro"/>
    <property type="match status" value="1"/>
</dbReference>
<dbReference type="GO" id="GO:0005886">
    <property type="term" value="C:plasma membrane"/>
    <property type="evidence" value="ECO:0007669"/>
    <property type="project" value="UniProtKB-SubCell"/>
</dbReference>
<feature type="transmembrane region" description="Helical" evidence="6">
    <location>
        <begin position="48"/>
        <end position="66"/>
    </location>
</feature>
<evidence type="ECO:0000256" key="1">
    <source>
        <dbReference type="ARBA" id="ARBA00004651"/>
    </source>
</evidence>
<proteinExistence type="predicted"/>
<dbReference type="EMBL" id="JABBNU010000011">
    <property type="protein sequence ID" value="NMM50164.1"/>
    <property type="molecule type" value="Genomic_DNA"/>
</dbReference>
<evidence type="ECO:0000256" key="2">
    <source>
        <dbReference type="ARBA" id="ARBA00022475"/>
    </source>
</evidence>
<feature type="transmembrane region" description="Helical" evidence="6">
    <location>
        <begin position="78"/>
        <end position="97"/>
    </location>
</feature>
<keyword evidence="4 6" id="KW-1133">Transmembrane helix</keyword>
<dbReference type="InterPro" id="IPR005171">
    <property type="entry name" value="Cyt_c_oxidase_su4_prok"/>
</dbReference>
<name>A0A848J6T7_9BACT</name>
<reference evidence="7 8" key="1">
    <citation type="submission" date="2020-04" db="EMBL/GenBank/DDBJ databases">
        <title>Flammeovirgaceae bacterium KN852 isolated from deep sea.</title>
        <authorList>
            <person name="Zhang D.-C."/>
        </authorList>
    </citation>
    <scope>NUCLEOTIDE SEQUENCE [LARGE SCALE GENOMIC DNA]</scope>
    <source>
        <strain evidence="7 8">KN852</strain>
    </source>
</reference>
<evidence type="ECO:0000256" key="4">
    <source>
        <dbReference type="ARBA" id="ARBA00022989"/>
    </source>
</evidence>
<keyword evidence="3 6" id="KW-0812">Transmembrane</keyword>
<keyword evidence="5 6" id="KW-0472">Membrane</keyword>
<keyword evidence="2" id="KW-1003">Cell membrane</keyword>